<dbReference type="SUPFAM" id="SSF117281">
    <property type="entry name" value="Kelch motif"/>
    <property type="match status" value="1"/>
</dbReference>
<proteinExistence type="predicted"/>
<dbReference type="PANTHER" id="PTHR46093">
    <property type="entry name" value="ACYL-COA-BINDING DOMAIN-CONTAINING PROTEIN 5"/>
    <property type="match status" value="1"/>
</dbReference>
<evidence type="ECO:0000313" key="5">
    <source>
        <dbReference type="Proteomes" id="UP001165082"/>
    </source>
</evidence>
<dbReference type="AlphaFoldDB" id="A0A9W7DNS3"/>
<comment type="caution">
    <text evidence="4">The sequence shown here is derived from an EMBL/GenBank/DDBJ whole genome shotgun (WGS) entry which is preliminary data.</text>
</comment>
<sequence>MSSWEDDDEEVDSGYMSTSTFTLIMSYLIPLFFTSVFFWLAISIFRKPSASEQAETEYKRHERAASEAEASEGGMLQKVAKTVRRAIVGDGAFLYGGFNDSGFLSDLHYYNGPKFEWREVKQGLSSSEPGSRVHVRAECAGGFLVMFGGSSQKEDCTDDLFVMDIRKSPLAWRRAGGGEGDDADAPRPKPRYGHAMCGVGDVVVVMGGLGEGETYLNDMWVLDTKGNFSWEYVKPGGSYWPRARDSHAMCALEDEGMLVLWGGFDGASSSVVPPGVIETFDFGKATWEETVTCGEGPGGG</sequence>
<dbReference type="Proteomes" id="UP001165082">
    <property type="component" value="Unassembled WGS sequence"/>
</dbReference>
<keyword evidence="1" id="KW-0880">Kelch repeat</keyword>
<dbReference type="EMBL" id="BRXZ01000622">
    <property type="protein sequence ID" value="GMH49082.1"/>
    <property type="molecule type" value="Genomic_DNA"/>
</dbReference>
<keyword evidence="2" id="KW-0677">Repeat</keyword>
<dbReference type="PANTHER" id="PTHR46093:SF18">
    <property type="entry name" value="FIBRONECTIN TYPE-III DOMAIN-CONTAINING PROTEIN"/>
    <property type="match status" value="1"/>
</dbReference>
<evidence type="ECO:0000313" key="4">
    <source>
        <dbReference type="EMBL" id="GMH49082.1"/>
    </source>
</evidence>
<evidence type="ECO:0000256" key="1">
    <source>
        <dbReference type="ARBA" id="ARBA00022441"/>
    </source>
</evidence>
<accession>A0A9W7DNS3</accession>
<evidence type="ECO:0000256" key="3">
    <source>
        <dbReference type="SAM" id="Phobius"/>
    </source>
</evidence>
<name>A0A9W7DNS3_9STRA</name>
<keyword evidence="5" id="KW-1185">Reference proteome</keyword>
<dbReference type="OrthoDB" id="10251809at2759"/>
<dbReference type="Gene3D" id="2.120.10.80">
    <property type="entry name" value="Kelch-type beta propeller"/>
    <property type="match status" value="1"/>
</dbReference>
<feature type="non-terminal residue" evidence="4">
    <location>
        <position position="300"/>
    </location>
</feature>
<evidence type="ECO:0008006" key="6">
    <source>
        <dbReference type="Google" id="ProtNLM"/>
    </source>
</evidence>
<gene>
    <name evidence="4" type="ORF">TrRE_jg9474</name>
</gene>
<keyword evidence="3" id="KW-0812">Transmembrane</keyword>
<keyword evidence="3" id="KW-1133">Transmembrane helix</keyword>
<keyword evidence="3" id="KW-0472">Membrane</keyword>
<evidence type="ECO:0000256" key="2">
    <source>
        <dbReference type="ARBA" id="ARBA00022737"/>
    </source>
</evidence>
<dbReference type="Pfam" id="PF24681">
    <property type="entry name" value="Kelch_KLHDC2_KLHL20_DRC7"/>
    <property type="match status" value="1"/>
</dbReference>
<protein>
    <recommendedName>
        <fullName evidence="6">Kelch repeat-containing protein</fullName>
    </recommendedName>
</protein>
<reference evidence="4" key="1">
    <citation type="submission" date="2022-07" db="EMBL/GenBank/DDBJ databases">
        <title>Genome analysis of Parmales, a sister group of diatoms, reveals the evolutionary specialization of diatoms from phago-mixotrophs to photoautotrophs.</title>
        <authorList>
            <person name="Ban H."/>
            <person name="Sato S."/>
            <person name="Yoshikawa S."/>
            <person name="Kazumasa Y."/>
            <person name="Nakamura Y."/>
            <person name="Ichinomiya M."/>
            <person name="Saitoh K."/>
            <person name="Sato N."/>
            <person name="Blanc-Mathieu R."/>
            <person name="Endo H."/>
            <person name="Kuwata A."/>
            <person name="Ogata H."/>
        </authorList>
    </citation>
    <scope>NUCLEOTIDE SEQUENCE</scope>
</reference>
<organism evidence="4 5">
    <name type="scientific">Triparma retinervis</name>
    <dbReference type="NCBI Taxonomy" id="2557542"/>
    <lineage>
        <taxon>Eukaryota</taxon>
        <taxon>Sar</taxon>
        <taxon>Stramenopiles</taxon>
        <taxon>Ochrophyta</taxon>
        <taxon>Bolidophyceae</taxon>
        <taxon>Parmales</taxon>
        <taxon>Triparmaceae</taxon>
        <taxon>Triparma</taxon>
    </lineage>
</organism>
<feature type="transmembrane region" description="Helical" evidence="3">
    <location>
        <begin position="20"/>
        <end position="42"/>
    </location>
</feature>
<dbReference type="InterPro" id="IPR015915">
    <property type="entry name" value="Kelch-typ_b-propeller"/>
</dbReference>